<feature type="transmembrane region" description="Helical" evidence="24">
    <location>
        <begin position="190"/>
        <end position="210"/>
    </location>
</feature>
<keyword evidence="9" id="KW-0444">Lipid biosynthesis</keyword>
<keyword evidence="10" id="KW-0808">Transferase</keyword>
<organism evidence="25 26">
    <name type="scientific">Agrilactobacillus composti DSM 18527 = JCM 14202</name>
    <dbReference type="NCBI Taxonomy" id="1423734"/>
    <lineage>
        <taxon>Bacteria</taxon>
        <taxon>Bacillati</taxon>
        <taxon>Bacillota</taxon>
        <taxon>Bacilli</taxon>
        <taxon>Lactobacillales</taxon>
        <taxon>Lactobacillaceae</taxon>
        <taxon>Agrilactobacillus</taxon>
    </lineage>
</organism>
<evidence type="ECO:0000256" key="10">
    <source>
        <dbReference type="ARBA" id="ARBA00022679"/>
    </source>
</evidence>
<protein>
    <recommendedName>
        <fullName evidence="7">Phosphatidate cytidylyltransferase</fullName>
        <ecNumber evidence="6">2.7.7.41</ecNumber>
    </recommendedName>
    <alternativeName>
        <fullName evidence="20">CDP-DAG synthase</fullName>
    </alternativeName>
    <alternativeName>
        <fullName evidence="22">CDP-DG synthase</fullName>
    </alternativeName>
    <alternativeName>
        <fullName evidence="18">CDP-diacylglycerol synthase</fullName>
    </alternativeName>
    <alternativeName>
        <fullName evidence="21">CDP-diglyceride pyrophosphorylase</fullName>
    </alternativeName>
    <alternativeName>
        <fullName evidence="23">CDP-diglyceride synthase</fullName>
    </alternativeName>
    <alternativeName>
        <fullName evidence="19">CTP:phosphatidate cytidylyltransferase</fullName>
    </alternativeName>
</protein>
<evidence type="ECO:0000256" key="2">
    <source>
        <dbReference type="ARBA" id="ARBA00004651"/>
    </source>
</evidence>
<evidence type="ECO:0000256" key="12">
    <source>
        <dbReference type="ARBA" id="ARBA00022695"/>
    </source>
</evidence>
<name>A0A0R1Y3H7_9LACO</name>
<evidence type="ECO:0000256" key="24">
    <source>
        <dbReference type="SAM" id="Phobius"/>
    </source>
</evidence>
<feature type="transmembrane region" description="Helical" evidence="24">
    <location>
        <begin position="124"/>
        <end position="144"/>
    </location>
</feature>
<comment type="subcellular location">
    <subcellularLocation>
        <location evidence="2">Cell membrane</location>
        <topology evidence="2">Multi-pass membrane protein</topology>
    </subcellularLocation>
</comment>
<comment type="similarity">
    <text evidence="5">Belongs to the CDS family.</text>
</comment>
<evidence type="ECO:0000256" key="15">
    <source>
        <dbReference type="ARBA" id="ARBA00023136"/>
    </source>
</evidence>
<keyword evidence="8" id="KW-1003">Cell membrane</keyword>
<keyword evidence="16" id="KW-0594">Phospholipid biosynthesis</keyword>
<dbReference type="GO" id="GO:0016024">
    <property type="term" value="P:CDP-diacylglycerol biosynthetic process"/>
    <property type="evidence" value="ECO:0007669"/>
    <property type="project" value="TreeGrafter"/>
</dbReference>
<proteinExistence type="inferred from homology"/>
<dbReference type="GO" id="GO:0005886">
    <property type="term" value="C:plasma membrane"/>
    <property type="evidence" value="ECO:0007669"/>
    <property type="project" value="UniProtKB-SubCell"/>
</dbReference>
<accession>A0A0R1Y3H7</accession>
<evidence type="ECO:0000256" key="14">
    <source>
        <dbReference type="ARBA" id="ARBA00023098"/>
    </source>
</evidence>
<evidence type="ECO:0000256" key="1">
    <source>
        <dbReference type="ARBA" id="ARBA00001698"/>
    </source>
</evidence>
<dbReference type="EC" id="2.7.7.41" evidence="6"/>
<evidence type="ECO:0000256" key="13">
    <source>
        <dbReference type="ARBA" id="ARBA00022989"/>
    </source>
</evidence>
<sequence>MALAIFIPLLIAGGIWLEIAAAVLAVIGLSEFYIMQKRIIVSPDFVISAAAVVVLVFPKRFLNWLPSTVTQNDIFFLLTILLLVYTVMSKNRTNFDEISVNTLATLYVGYGFHALASVRNDAGLDTLFLFLLIVWSTDSGAYIFGRQFGKHKLWPAISPNKTWEGSIGGTLLAMVVALIYLQFFPQLYSIKVMLLIALIFSIFGQFGDLIESAYKRYYGVKDSGKILPGHGGILDRFDSLLVVLPLLHFFGFF</sequence>
<evidence type="ECO:0000256" key="7">
    <source>
        <dbReference type="ARBA" id="ARBA00019373"/>
    </source>
</evidence>
<dbReference type="eggNOG" id="COG4589">
    <property type="taxonomic scope" value="Bacteria"/>
</dbReference>
<keyword evidence="15 24" id="KW-0472">Membrane</keyword>
<reference evidence="25 26" key="1">
    <citation type="journal article" date="2015" name="Genome Announc.">
        <title>Expanding the biotechnology potential of lactobacilli through comparative genomics of 213 strains and associated genera.</title>
        <authorList>
            <person name="Sun Z."/>
            <person name="Harris H.M."/>
            <person name="McCann A."/>
            <person name="Guo C."/>
            <person name="Argimon S."/>
            <person name="Zhang W."/>
            <person name="Yang X."/>
            <person name="Jeffery I.B."/>
            <person name="Cooney J.C."/>
            <person name="Kagawa T.F."/>
            <person name="Liu W."/>
            <person name="Song Y."/>
            <person name="Salvetti E."/>
            <person name="Wrobel A."/>
            <person name="Rasinkangas P."/>
            <person name="Parkhill J."/>
            <person name="Rea M.C."/>
            <person name="O'Sullivan O."/>
            <person name="Ritari J."/>
            <person name="Douillard F.P."/>
            <person name="Paul Ross R."/>
            <person name="Yang R."/>
            <person name="Briner A.E."/>
            <person name="Felis G.E."/>
            <person name="de Vos W.M."/>
            <person name="Barrangou R."/>
            <person name="Klaenhammer T.R."/>
            <person name="Caufield P.W."/>
            <person name="Cui Y."/>
            <person name="Zhang H."/>
            <person name="O'Toole P.W."/>
        </authorList>
    </citation>
    <scope>NUCLEOTIDE SEQUENCE [LARGE SCALE GENOMIC DNA]</scope>
    <source>
        <strain evidence="25 26">DSM 18527</strain>
    </source>
</reference>
<comment type="pathway">
    <text evidence="3">Phospholipid metabolism; CDP-diacylglycerol biosynthesis; CDP-diacylglycerol from sn-glycerol 3-phosphate: step 3/3.</text>
</comment>
<evidence type="ECO:0000256" key="20">
    <source>
        <dbReference type="ARBA" id="ARBA00032253"/>
    </source>
</evidence>
<evidence type="ECO:0000256" key="17">
    <source>
        <dbReference type="ARBA" id="ARBA00023264"/>
    </source>
</evidence>
<dbReference type="STRING" id="1423734.FC83_GL002243"/>
<keyword evidence="12" id="KW-0548">Nucleotidyltransferase</keyword>
<dbReference type="PATRIC" id="fig|1423734.3.peg.2267"/>
<evidence type="ECO:0000256" key="16">
    <source>
        <dbReference type="ARBA" id="ARBA00023209"/>
    </source>
</evidence>
<dbReference type="PANTHER" id="PTHR46382:SF1">
    <property type="entry name" value="PHOSPHATIDATE CYTIDYLYLTRANSFERASE"/>
    <property type="match status" value="1"/>
</dbReference>
<keyword evidence="11 24" id="KW-0812">Transmembrane</keyword>
<comment type="caution">
    <text evidence="25">The sequence shown here is derived from an EMBL/GenBank/DDBJ whole genome shotgun (WGS) entry which is preliminary data.</text>
</comment>
<dbReference type="GO" id="GO:0004605">
    <property type="term" value="F:phosphatidate cytidylyltransferase activity"/>
    <property type="evidence" value="ECO:0007669"/>
    <property type="project" value="UniProtKB-EC"/>
</dbReference>
<evidence type="ECO:0000256" key="4">
    <source>
        <dbReference type="ARBA" id="ARBA00005189"/>
    </source>
</evidence>
<dbReference type="AlphaFoldDB" id="A0A0R1Y3H7"/>
<keyword evidence="26" id="KW-1185">Reference proteome</keyword>
<feature type="transmembrane region" description="Helical" evidence="24">
    <location>
        <begin position="100"/>
        <end position="118"/>
    </location>
</feature>
<keyword evidence="13 24" id="KW-1133">Transmembrane helix</keyword>
<evidence type="ECO:0000256" key="22">
    <source>
        <dbReference type="ARBA" id="ARBA00032743"/>
    </source>
</evidence>
<dbReference type="Pfam" id="PF01148">
    <property type="entry name" value="CTP_transf_1"/>
    <property type="match status" value="1"/>
</dbReference>
<evidence type="ECO:0000256" key="21">
    <source>
        <dbReference type="ARBA" id="ARBA00032396"/>
    </source>
</evidence>
<feature type="transmembrane region" description="Helical" evidence="24">
    <location>
        <begin position="6"/>
        <end position="27"/>
    </location>
</feature>
<evidence type="ECO:0000313" key="25">
    <source>
        <dbReference type="EMBL" id="KRM36839.1"/>
    </source>
</evidence>
<dbReference type="PANTHER" id="PTHR46382">
    <property type="entry name" value="PHOSPHATIDATE CYTIDYLYLTRANSFERASE"/>
    <property type="match status" value="1"/>
</dbReference>
<evidence type="ECO:0000256" key="9">
    <source>
        <dbReference type="ARBA" id="ARBA00022516"/>
    </source>
</evidence>
<gene>
    <name evidence="25" type="ORF">FC83_GL002243</name>
</gene>
<dbReference type="EMBL" id="AZGA01000001">
    <property type="protein sequence ID" value="KRM36839.1"/>
    <property type="molecule type" value="Genomic_DNA"/>
</dbReference>
<evidence type="ECO:0000256" key="6">
    <source>
        <dbReference type="ARBA" id="ARBA00012487"/>
    </source>
</evidence>
<evidence type="ECO:0000256" key="18">
    <source>
        <dbReference type="ARBA" id="ARBA00029893"/>
    </source>
</evidence>
<evidence type="ECO:0000313" key="26">
    <source>
        <dbReference type="Proteomes" id="UP000051236"/>
    </source>
</evidence>
<feature type="transmembrane region" description="Helical" evidence="24">
    <location>
        <begin position="39"/>
        <end position="57"/>
    </location>
</feature>
<keyword evidence="17" id="KW-1208">Phospholipid metabolism</keyword>
<comment type="pathway">
    <text evidence="4">Lipid metabolism.</text>
</comment>
<evidence type="ECO:0000256" key="3">
    <source>
        <dbReference type="ARBA" id="ARBA00005119"/>
    </source>
</evidence>
<evidence type="ECO:0000256" key="5">
    <source>
        <dbReference type="ARBA" id="ARBA00010185"/>
    </source>
</evidence>
<keyword evidence="14" id="KW-0443">Lipid metabolism</keyword>
<evidence type="ECO:0000256" key="19">
    <source>
        <dbReference type="ARBA" id="ARBA00031825"/>
    </source>
</evidence>
<dbReference type="Proteomes" id="UP000051236">
    <property type="component" value="Unassembled WGS sequence"/>
</dbReference>
<evidence type="ECO:0000256" key="8">
    <source>
        <dbReference type="ARBA" id="ARBA00022475"/>
    </source>
</evidence>
<evidence type="ECO:0000256" key="11">
    <source>
        <dbReference type="ARBA" id="ARBA00022692"/>
    </source>
</evidence>
<comment type="catalytic activity">
    <reaction evidence="1">
        <text>a 1,2-diacyl-sn-glycero-3-phosphate + CTP + H(+) = a CDP-1,2-diacyl-sn-glycerol + diphosphate</text>
        <dbReference type="Rhea" id="RHEA:16229"/>
        <dbReference type="ChEBI" id="CHEBI:15378"/>
        <dbReference type="ChEBI" id="CHEBI:33019"/>
        <dbReference type="ChEBI" id="CHEBI:37563"/>
        <dbReference type="ChEBI" id="CHEBI:58332"/>
        <dbReference type="ChEBI" id="CHEBI:58608"/>
        <dbReference type="EC" id="2.7.7.41"/>
    </reaction>
</comment>
<feature type="transmembrane region" description="Helical" evidence="24">
    <location>
        <begin position="69"/>
        <end position="88"/>
    </location>
</feature>
<feature type="transmembrane region" description="Helical" evidence="24">
    <location>
        <begin position="165"/>
        <end position="184"/>
    </location>
</feature>
<evidence type="ECO:0000256" key="23">
    <source>
        <dbReference type="ARBA" id="ARBA00033406"/>
    </source>
</evidence>